<evidence type="ECO:0000313" key="1">
    <source>
        <dbReference type="EMBL" id="RQO86649.1"/>
    </source>
</evidence>
<dbReference type="AlphaFoldDB" id="A0A3N7EJM7"/>
<proteinExistence type="predicted"/>
<keyword evidence="2" id="KW-1185">Reference proteome</keyword>
<accession>A0A3N7EJM7</accession>
<dbReference type="Proteomes" id="UP000006729">
    <property type="component" value="Chromosome 2"/>
</dbReference>
<organism evidence="1 2">
    <name type="scientific">Populus trichocarpa</name>
    <name type="common">Western balsam poplar</name>
    <name type="synonym">Populus balsamifera subsp. trichocarpa</name>
    <dbReference type="NCBI Taxonomy" id="3694"/>
    <lineage>
        <taxon>Eukaryota</taxon>
        <taxon>Viridiplantae</taxon>
        <taxon>Streptophyta</taxon>
        <taxon>Embryophyta</taxon>
        <taxon>Tracheophyta</taxon>
        <taxon>Spermatophyta</taxon>
        <taxon>Magnoliopsida</taxon>
        <taxon>eudicotyledons</taxon>
        <taxon>Gunneridae</taxon>
        <taxon>Pentapetalae</taxon>
        <taxon>rosids</taxon>
        <taxon>fabids</taxon>
        <taxon>Malpighiales</taxon>
        <taxon>Salicaceae</taxon>
        <taxon>Saliceae</taxon>
        <taxon>Populus</taxon>
    </lineage>
</organism>
<dbReference type="InParanoid" id="A0A3N7EJM7"/>
<evidence type="ECO:0000313" key="2">
    <source>
        <dbReference type="Proteomes" id="UP000006729"/>
    </source>
</evidence>
<protein>
    <submittedName>
        <fullName evidence="1">Uncharacterized protein</fullName>
    </submittedName>
</protein>
<reference evidence="1 2" key="1">
    <citation type="journal article" date="2006" name="Science">
        <title>The genome of black cottonwood, Populus trichocarpa (Torr. &amp; Gray).</title>
        <authorList>
            <person name="Tuskan G.A."/>
            <person name="Difazio S."/>
            <person name="Jansson S."/>
            <person name="Bohlmann J."/>
            <person name="Grigoriev I."/>
            <person name="Hellsten U."/>
            <person name="Putnam N."/>
            <person name="Ralph S."/>
            <person name="Rombauts S."/>
            <person name="Salamov A."/>
            <person name="Schein J."/>
            <person name="Sterck L."/>
            <person name="Aerts A."/>
            <person name="Bhalerao R.R."/>
            <person name="Bhalerao R.P."/>
            <person name="Blaudez D."/>
            <person name="Boerjan W."/>
            <person name="Brun A."/>
            <person name="Brunner A."/>
            <person name="Busov V."/>
            <person name="Campbell M."/>
            <person name="Carlson J."/>
            <person name="Chalot M."/>
            <person name="Chapman J."/>
            <person name="Chen G.L."/>
            <person name="Cooper D."/>
            <person name="Coutinho P.M."/>
            <person name="Couturier J."/>
            <person name="Covert S."/>
            <person name="Cronk Q."/>
            <person name="Cunningham R."/>
            <person name="Davis J."/>
            <person name="Degroeve S."/>
            <person name="Dejardin A."/>
            <person name="Depamphilis C."/>
            <person name="Detter J."/>
            <person name="Dirks B."/>
            <person name="Dubchak I."/>
            <person name="Duplessis S."/>
            <person name="Ehlting J."/>
            <person name="Ellis B."/>
            <person name="Gendler K."/>
            <person name="Goodstein D."/>
            <person name="Gribskov M."/>
            <person name="Grimwood J."/>
            <person name="Groover A."/>
            <person name="Gunter L."/>
            <person name="Hamberger B."/>
            <person name="Heinze B."/>
            <person name="Helariutta Y."/>
            <person name="Henrissat B."/>
            <person name="Holligan D."/>
            <person name="Holt R."/>
            <person name="Huang W."/>
            <person name="Islam-Faridi N."/>
            <person name="Jones S."/>
            <person name="Jones-Rhoades M."/>
            <person name="Jorgensen R."/>
            <person name="Joshi C."/>
            <person name="Kangasjarvi J."/>
            <person name="Karlsson J."/>
            <person name="Kelleher C."/>
            <person name="Kirkpatrick R."/>
            <person name="Kirst M."/>
            <person name="Kohler A."/>
            <person name="Kalluri U."/>
            <person name="Larimer F."/>
            <person name="Leebens-Mack J."/>
            <person name="Leple J.C."/>
            <person name="Locascio P."/>
            <person name="Lou Y."/>
            <person name="Lucas S."/>
            <person name="Martin F."/>
            <person name="Montanini B."/>
            <person name="Napoli C."/>
            <person name="Nelson D.R."/>
            <person name="Nelson C."/>
            <person name="Nieminen K."/>
            <person name="Nilsson O."/>
            <person name="Pereda V."/>
            <person name="Peter G."/>
            <person name="Philippe R."/>
            <person name="Pilate G."/>
            <person name="Poliakov A."/>
            <person name="Razumovskaya J."/>
            <person name="Richardson P."/>
            <person name="Rinaldi C."/>
            <person name="Ritland K."/>
            <person name="Rouze P."/>
            <person name="Ryaboy D."/>
            <person name="Schmutz J."/>
            <person name="Schrader J."/>
            <person name="Segerman B."/>
            <person name="Shin H."/>
            <person name="Siddiqui A."/>
            <person name="Sterky F."/>
            <person name="Terry A."/>
            <person name="Tsai C.J."/>
            <person name="Uberbacher E."/>
            <person name="Unneberg P."/>
            <person name="Vahala J."/>
            <person name="Wall K."/>
            <person name="Wessler S."/>
            <person name="Yang G."/>
            <person name="Yin T."/>
            <person name="Douglas C."/>
            <person name="Marra M."/>
            <person name="Sandberg G."/>
            <person name="Van de Peer Y."/>
            <person name="Rokhsar D."/>
        </authorList>
    </citation>
    <scope>NUCLEOTIDE SEQUENCE [LARGE SCALE GENOMIC DNA]</scope>
    <source>
        <strain evidence="2">cv. Nisqually</strain>
    </source>
</reference>
<dbReference type="EMBL" id="CM009291">
    <property type="protein sequence ID" value="RQO86649.1"/>
    <property type="molecule type" value="Genomic_DNA"/>
</dbReference>
<sequence>MTMCEEAMFSGATGRTDSTMITLPSLGRASQQFLISFKQRSSLQSTVPQ</sequence>
<gene>
    <name evidence="1" type="ORF">POPTR_002G076832</name>
</gene>
<name>A0A3N7EJM7_POPTR</name>